<accession>A0A016RTG3</accession>
<proteinExistence type="predicted"/>
<keyword evidence="2" id="KW-1185">Reference proteome</keyword>
<evidence type="ECO:0000313" key="2">
    <source>
        <dbReference type="Proteomes" id="UP000024635"/>
    </source>
</evidence>
<dbReference type="EMBL" id="JARK01001713">
    <property type="protein sequence ID" value="EYB81675.1"/>
    <property type="molecule type" value="Genomic_DNA"/>
</dbReference>
<name>A0A016RTG3_9BILA</name>
<reference evidence="2" key="1">
    <citation type="journal article" date="2015" name="Nat. Genet.">
        <title>The genome and transcriptome of the zoonotic hookworm Ancylostoma ceylanicum identify infection-specific gene families.</title>
        <authorList>
            <person name="Schwarz E.M."/>
            <person name="Hu Y."/>
            <person name="Antoshechkin I."/>
            <person name="Miller M.M."/>
            <person name="Sternberg P.W."/>
            <person name="Aroian R.V."/>
        </authorList>
    </citation>
    <scope>NUCLEOTIDE SEQUENCE</scope>
    <source>
        <strain evidence="2">HY135</strain>
    </source>
</reference>
<organism evidence="1 2">
    <name type="scientific">Ancylostoma ceylanicum</name>
    <dbReference type="NCBI Taxonomy" id="53326"/>
    <lineage>
        <taxon>Eukaryota</taxon>
        <taxon>Metazoa</taxon>
        <taxon>Ecdysozoa</taxon>
        <taxon>Nematoda</taxon>
        <taxon>Chromadorea</taxon>
        <taxon>Rhabditida</taxon>
        <taxon>Rhabditina</taxon>
        <taxon>Rhabditomorpha</taxon>
        <taxon>Strongyloidea</taxon>
        <taxon>Ancylostomatidae</taxon>
        <taxon>Ancylostomatinae</taxon>
        <taxon>Ancylostoma</taxon>
    </lineage>
</organism>
<evidence type="ECO:0000313" key="1">
    <source>
        <dbReference type="EMBL" id="EYB81675.1"/>
    </source>
</evidence>
<sequence length="115" mass="13258">MQQRKNSYHVGSRAQAVELGYDLCISACAPRDTPCQKRDVVNVIKLVNTRCTDRRILIHSDNTIRHMFVRELSIFHSTTDYHDNDNSNCCGEHDYYSKYDSRTSPGMCLPAIERC</sequence>
<comment type="caution">
    <text evidence="1">The sequence shown here is derived from an EMBL/GenBank/DDBJ whole genome shotgun (WGS) entry which is preliminary data.</text>
</comment>
<protein>
    <submittedName>
        <fullName evidence="1">Uncharacterized protein</fullName>
    </submittedName>
</protein>
<gene>
    <name evidence="1" type="primary">Acey_s0377.g271</name>
    <name evidence="1" type="ORF">Y032_0377g271</name>
</gene>
<dbReference type="AlphaFoldDB" id="A0A016RTG3"/>
<dbReference type="Proteomes" id="UP000024635">
    <property type="component" value="Unassembled WGS sequence"/>
</dbReference>